<keyword evidence="1 3" id="KW-0853">WD repeat</keyword>
<gene>
    <name evidence="4" type="ORF">JVT61DRAFT_3497</name>
</gene>
<accession>A0A8I3AA20</accession>
<dbReference type="SMART" id="SM00320">
    <property type="entry name" value="WD40"/>
    <property type="match status" value="6"/>
</dbReference>
<keyword evidence="5" id="KW-1185">Reference proteome</keyword>
<evidence type="ECO:0000256" key="1">
    <source>
        <dbReference type="ARBA" id="ARBA00022574"/>
    </source>
</evidence>
<feature type="repeat" description="WD" evidence="3">
    <location>
        <begin position="92"/>
        <end position="133"/>
    </location>
</feature>
<sequence length="317" mass="34812">MLTFGQERFPLIEIDAGSGIRGVTFAANGEHLVGSGDGVRVWRVEDGERMATMEARGVTVTAVSKDCRYIAAGTAWGEAIVWDTTTHEKVFTHKERSYVIGVDFSSDSSRLVVASKNGTAKVWDVATQKRVLTLDHAGWVVAAKYSPHGGRIATATRKSIHIWNSDDGRLLVNIPVTVIPWYNTGLFWAKEHLWIVSEDKIKQCEASTGSIVSEWPVSSHETSCIAVSKRGEFIAYSTNDTVKFWDTSTHTQLGLIQHSQDIFSIALSPDNQVLAIGGDGGKITVKNLSRITVSVAPSLNRAYLSVFLVPMIFPYRI</sequence>
<dbReference type="PANTHER" id="PTHR19848:SF8">
    <property type="entry name" value="F-BOX AND WD REPEAT DOMAIN CONTAINING 7"/>
    <property type="match status" value="1"/>
</dbReference>
<comment type="caution">
    <text evidence="4">The sequence shown here is derived from an EMBL/GenBank/DDBJ whole genome shotgun (WGS) entry which is preliminary data.</text>
</comment>
<organism evidence="4 5">
    <name type="scientific">Boletus reticuloceps</name>
    <dbReference type="NCBI Taxonomy" id="495285"/>
    <lineage>
        <taxon>Eukaryota</taxon>
        <taxon>Fungi</taxon>
        <taxon>Dikarya</taxon>
        <taxon>Basidiomycota</taxon>
        <taxon>Agaricomycotina</taxon>
        <taxon>Agaricomycetes</taxon>
        <taxon>Agaricomycetidae</taxon>
        <taxon>Boletales</taxon>
        <taxon>Boletineae</taxon>
        <taxon>Boletaceae</taxon>
        <taxon>Boletoideae</taxon>
        <taxon>Boletus</taxon>
    </lineage>
</organism>
<evidence type="ECO:0000313" key="4">
    <source>
        <dbReference type="EMBL" id="KAG6375276.1"/>
    </source>
</evidence>
<evidence type="ECO:0000313" key="5">
    <source>
        <dbReference type="Proteomes" id="UP000683000"/>
    </source>
</evidence>
<dbReference type="SUPFAM" id="SSF50978">
    <property type="entry name" value="WD40 repeat-like"/>
    <property type="match status" value="1"/>
</dbReference>
<keyword evidence="2" id="KW-0677">Repeat</keyword>
<dbReference type="PANTHER" id="PTHR19848">
    <property type="entry name" value="WD40 REPEAT PROTEIN"/>
    <property type="match status" value="1"/>
</dbReference>
<dbReference type="Proteomes" id="UP000683000">
    <property type="component" value="Unassembled WGS sequence"/>
</dbReference>
<dbReference type="PROSITE" id="PS50294">
    <property type="entry name" value="WD_REPEATS_REGION"/>
    <property type="match status" value="1"/>
</dbReference>
<reference evidence="4" key="1">
    <citation type="submission" date="2021-03" db="EMBL/GenBank/DDBJ databases">
        <title>Evolutionary innovations through gain and loss of genes in the ectomycorrhizal Boletales.</title>
        <authorList>
            <person name="Wu G."/>
            <person name="Miyauchi S."/>
            <person name="Morin E."/>
            <person name="Yang Z.-L."/>
            <person name="Xu J."/>
            <person name="Martin F.M."/>
        </authorList>
    </citation>
    <scope>NUCLEOTIDE SEQUENCE</scope>
    <source>
        <strain evidence="4">BR01</strain>
    </source>
</reference>
<dbReference type="OrthoDB" id="2689263at2759"/>
<evidence type="ECO:0000256" key="2">
    <source>
        <dbReference type="ARBA" id="ARBA00022737"/>
    </source>
</evidence>
<name>A0A8I3AA20_9AGAM</name>
<dbReference type="InterPro" id="IPR036322">
    <property type="entry name" value="WD40_repeat_dom_sf"/>
</dbReference>
<dbReference type="AlphaFoldDB" id="A0A8I3AA20"/>
<dbReference type="InterPro" id="IPR015943">
    <property type="entry name" value="WD40/YVTN_repeat-like_dom_sf"/>
</dbReference>
<dbReference type="PROSITE" id="PS50082">
    <property type="entry name" value="WD_REPEATS_2"/>
    <property type="match status" value="1"/>
</dbReference>
<dbReference type="InterPro" id="IPR001680">
    <property type="entry name" value="WD40_rpt"/>
</dbReference>
<protein>
    <submittedName>
        <fullName evidence="4">WD40-repeat-containing domain protein</fullName>
    </submittedName>
</protein>
<evidence type="ECO:0000256" key="3">
    <source>
        <dbReference type="PROSITE-ProRule" id="PRU00221"/>
    </source>
</evidence>
<dbReference type="Gene3D" id="2.130.10.10">
    <property type="entry name" value="YVTN repeat-like/Quinoprotein amine dehydrogenase"/>
    <property type="match status" value="3"/>
</dbReference>
<dbReference type="EMBL" id="JAGFBS010000015">
    <property type="protein sequence ID" value="KAG6375276.1"/>
    <property type="molecule type" value="Genomic_DNA"/>
</dbReference>
<proteinExistence type="predicted"/>
<dbReference type="Pfam" id="PF00400">
    <property type="entry name" value="WD40"/>
    <property type="match status" value="3"/>
</dbReference>